<dbReference type="Gene3D" id="3.40.30.10">
    <property type="entry name" value="Glutaredoxin"/>
    <property type="match status" value="1"/>
</dbReference>
<dbReference type="SFLD" id="SFLDS00019">
    <property type="entry name" value="Glutathione_Transferase_(cytos"/>
    <property type="match status" value="1"/>
</dbReference>
<dbReference type="GO" id="GO:0016740">
    <property type="term" value="F:transferase activity"/>
    <property type="evidence" value="ECO:0007669"/>
    <property type="project" value="UniProtKB-KW"/>
</dbReference>
<accession>A0AAV3U6J0</accession>
<proteinExistence type="inferred from homology"/>
<gene>
    <name evidence="5" type="ORF">GCM10025791_37990</name>
</gene>
<dbReference type="InterPro" id="IPR036249">
    <property type="entry name" value="Thioredoxin-like_sf"/>
</dbReference>
<dbReference type="RefSeq" id="WP_345426203.1">
    <property type="nucleotide sequence ID" value="NZ_AP031496.1"/>
</dbReference>
<dbReference type="SUPFAM" id="SSF47616">
    <property type="entry name" value="GST C-terminal domain-like"/>
    <property type="match status" value="1"/>
</dbReference>
<dbReference type="SUPFAM" id="SSF52833">
    <property type="entry name" value="Thioredoxin-like"/>
    <property type="match status" value="1"/>
</dbReference>
<dbReference type="CDD" id="cd00570">
    <property type="entry name" value="GST_N_family"/>
    <property type="match status" value="1"/>
</dbReference>
<evidence type="ECO:0000256" key="1">
    <source>
        <dbReference type="ARBA" id="ARBA00007409"/>
    </source>
</evidence>
<reference evidence="6" key="1">
    <citation type="journal article" date="2019" name="Int. J. Syst. Evol. Microbiol.">
        <title>The Global Catalogue of Microorganisms (GCM) 10K type strain sequencing project: providing services to taxonomists for standard genome sequencing and annotation.</title>
        <authorList>
            <consortium name="The Broad Institute Genomics Platform"/>
            <consortium name="The Broad Institute Genome Sequencing Center for Infectious Disease"/>
            <person name="Wu L."/>
            <person name="Ma J."/>
        </authorList>
    </citation>
    <scope>NUCLEOTIDE SEQUENCE [LARGE SCALE GENOMIC DNA]</scope>
    <source>
        <strain evidence="6">JCM 19134</strain>
    </source>
</reference>
<dbReference type="InterPro" id="IPR010987">
    <property type="entry name" value="Glutathione-S-Trfase_C-like"/>
</dbReference>
<keyword evidence="2" id="KW-0808">Transferase</keyword>
<evidence type="ECO:0000259" key="3">
    <source>
        <dbReference type="PROSITE" id="PS50404"/>
    </source>
</evidence>
<dbReference type="PROSITE" id="PS50405">
    <property type="entry name" value="GST_CTER"/>
    <property type="match status" value="1"/>
</dbReference>
<comment type="similarity">
    <text evidence="1">Belongs to the GST superfamily.</text>
</comment>
<feature type="domain" description="GST C-terminal" evidence="4">
    <location>
        <begin position="86"/>
        <end position="202"/>
    </location>
</feature>
<evidence type="ECO:0000313" key="5">
    <source>
        <dbReference type="EMBL" id="GAA4954086.1"/>
    </source>
</evidence>
<dbReference type="AlphaFoldDB" id="A0AAV3U6J0"/>
<dbReference type="SFLD" id="SFLDG00358">
    <property type="entry name" value="Main_(cytGST)"/>
    <property type="match status" value="1"/>
</dbReference>
<name>A0AAV3U6J0_9ALTE</name>
<dbReference type="Proteomes" id="UP001409585">
    <property type="component" value="Unassembled WGS sequence"/>
</dbReference>
<dbReference type="InterPro" id="IPR004045">
    <property type="entry name" value="Glutathione_S-Trfase_N"/>
</dbReference>
<dbReference type="Pfam" id="PF02798">
    <property type="entry name" value="GST_N"/>
    <property type="match status" value="1"/>
</dbReference>
<dbReference type="EMBL" id="BAABLX010000054">
    <property type="protein sequence ID" value="GAA4954086.1"/>
    <property type="molecule type" value="Genomic_DNA"/>
</dbReference>
<feature type="domain" description="GST N-terminal" evidence="3">
    <location>
        <begin position="1"/>
        <end position="81"/>
    </location>
</feature>
<sequence>MYTLYGFPFSQHSRRVVSLLEETGLEYEFKNVDMMNGEHMSPTYLEINPNHQVPTLIADNVKIHESNAILRYLCNKHDLEVWYPQDADTRAAVDQWLDWIQCRLSLAVLGIVLNKVFMGEDADQDAIKQGQEKMVELSPLLEETFADSQFLCGARPTIADLALVSNIFHLGLADELPTGESTGRWYKAMLEMDGVKKSLPEM</sequence>
<comment type="caution">
    <text evidence="5">The sequence shown here is derived from an EMBL/GenBank/DDBJ whole genome shotgun (WGS) entry which is preliminary data.</text>
</comment>
<evidence type="ECO:0000259" key="4">
    <source>
        <dbReference type="PROSITE" id="PS50405"/>
    </source>
</evidence>
<dbReference type="InterPro" id="IPR040079">
    <property type="entry name" value="Glutathione_S-Trfase"/>
</dbReference>
<dbReference type="FunFam" id="3.40.30.10:FF:000039">
    <property type="entry name" value="Glutathione S-transferase domain"/>
    <property type="match status" value="1"/>
</dbReference>
<dbReference type="InterPro" id="IPR036282">
    <property type="entry name" value="Glutathione-S-Trfase_C_sf"/>
</dbReference>
<dbReference type="Pfam" id="PF13410">
    <property type="entry name" value="GST_C_2"/>
    <property type="match status" value="1"/>
</dbReference>
<dbReference type="SFLD" id="SFLDG01150">
    <property type="entry name" value="Main.1:_Beta-like"/>
    <property type="match status" value="1"/>
</dbReference>
<dbReference type="Gene3D" id="1.20.1050.10">
    <property type="match status" value="1"/>
</dbReference>
<dbReference type="PROSITE" id="PS50404">
    <property type="entry name" value="GST_NTER"/>
    <property type="match status" value="1"/>
</dbReference>
<evidence type="ECO:0000313" key="6">
    <source>
        <dbReference type="Proteomes" id="UP001409585"/>
    </source>
</evidence>
<dbReference type="PANTHER" id="PTHR44051">
    <property type="entry name" value="GLUTATHIONE S-TRANSFERASE-RELATED"/>
    <property type="match status" value="1"/>
</dbReference>
<keyword evidence="6" id="KW-1185">Reference proteome</keyword>
<protein>
    <submittedName>
        <fullName evidence="5">Glutathione S-transferase</fullName>
    </submittedName>
</protein>
<dbReference type="PANTHER" id="PTHR44051:SF8">
    <property type="entry name" value="GLUTATHIONE S-TRANSFERASE GSTA"/>
    <property type="match status" value="1"/>
</dbReference>
<evidence type="ECO:0000256" key="2">
    <source>
        <dbReference type="ARBA" id="ARBA00022679"/>
    </source>
</evidence>
<organism evidence="5 6">
    <name type="scientific">Halioxenophilus aromaticivorans</name>
    <dbReference type="NCBI Taxonomy" id="1306992"/>
    <lineage>
        <taxon>Bacteria</taxon>
        <taxon>Pseudomonadati</taxon>
        <taxon>Pseudomonadota</taxon>
        <taxon>Gammaproteobacteria</taxon>
        <taxon>Alteromonadales</taxon>
        <taxon>Alteromonadaceae</taxon>
        <taxon>Halioxenophilus</taxon>
    </lineage>
</organism>